<accession>A0AAW6GHF0</accession>
<evidence type="ECO:0000256" key="4">
    <source>
        <dbReference type="ARBA" id="ARBA00022840"/>
    </source>
</evidence>
<dbReference type="SUPFAM" id="SSF52540">
    <property type="entry name" value="P-loop containing nucleoside triphosphate hydrolases"/>
    <property type="match status" value="1"/>
</dbReference>
<comment type="caution">
    <text evidence="6">The sequence shown here is derived from an EMBL/GenBank/DDBJ whole genome shotgun (WGS) entry which is preliminary data.</text>
</comment>
<dbReference type="GO" id="GO:0016787">
    <property type="term" value="F:hydrolase activity"/>
    <property type="evidence" value="ECO:0007669"/>
    <property type="project" value="UniProtKB-KW"/>
</dbReference>
<protein>
    <submittedName>
        <fullName evidence="6">DEAD/DEAH box helicase family protein</fullName>
    </submittedName>
</protein>
<keyword evidence="4" id="KW-0067">ATP-binding</keyword>
<dbReference type="InterPro" id="IPR050615">
    <property type="entry name" value="ATP-dep_DNA_Helicase"/>
</dbReference>
<dbReference type="Proteomes" id="UP001214113">
    <property type="component" value="Unassembled WGS sequence"/>
</dbReference>
<dbReference type="Gene3D" id="3.40.50.300">
    <property type="entry name" value="P-loop containing nucleotide triphosphate hydrolases"/>
    <property type="match status" value="1"/>
</dbReference>
<dbReference type="InterPro" id="IPR027417">
    <property type="entry name" value="P-loop_NTPase"/>
</dbReference>
<name>A0AAW6GHF0_BACUN</name>
<evidence type="ECO:0000256" key="1">
    <source>
        <dbReference type="ARBA" id="ARBA00022741"/>
    </source>
</evidence>
<organism evidence="6 7">
    <name type="scientific">Bacteroides uniformis</name>
    <dbReference type="NCBI Taxonomy" id="820"/>
    <lineage>
        <taxon>Bacteria</taxon>
        <taxon>Pseudomonadati</taxon>
        <taxon>Bacteroidota</taxon>
        <taxon>Bacteroidia</taxon>
        <taxon>Bacteroidales</taxon>
        <taxon>Bacteroidaceae</taxon>
        <taxon>Bacteroides</taxon>
    </lineage>
</organism>
<dbReference type="GO" id="GO:0004386">
    <property type="term" value="F:helicase activity"/>
    <property type="evidence" value="ECO:0007669"/>
    <property type="project" value="UniProtKB-KW"/>
</dbReference>
<dbReference type="Pfam" id="PF04851">
    <property type="entry name" value="ResIII"/>
    <property type="match status" value="1"/>
</dbReference>
<reference evidence="6" key="1">
    <citation type="submission" date="2022-10" db="EMBL/GenBank/DDBJ databases">
        <title>Human gut microbiome strain richness.</title>
        <authorList>
            <person name="Chen-Liaw A."/>
        </authorList>
    </citation>
    <scope>NUCLEOTIDE SEQUENCE</scope>
    <source>
        <strain evidence="6">BSD2780061687st1_G10_BSD2780061687b_171204</strain>
    </source>
</reference>
<evidence type="ECO:0000256" key="3">
    <source>
        <dbReference type="ARBA" id="ARBA00022806"/>
    </source>
</evidence>
<evidence type="ECO:0000313" key="7">
    <source>
        <dbReference type="Proteomes" id="UP001214113"/>
    </source>
</evidence>
<keyword evidence="3 6" id="KW-0347">Helicase</keyword>
<evidence type="ECO:0000259" key="5">
    <source>
        <dbReference type="Pfam" id="PF04851"/>
    </source>
</evidence>
<feature type="domain" description="Helicase/UvrB N-terminal" evidence="5">
    <location>
        <begin position="21"/>
        <end position="61"/>
    </location>
</feature>
<dbReference type="EMBL" id="JAQNSB010000030">
    <property type="protein sequence ID" value="MDC1856535.1"/>
    <property type="molecule type" value="Genomic_DNA"/>
</dbReference>
<dbReference type="GO" id="GO:0005524">
    <property type="term" value="F:ATP binding"/>
    <property type="evidence" value="ECO:0007669"/>
    <property type="project" value="UniProtKB-KW"/>
</dbReference>
<dbReference type="PANTHER" id="PTHR11274:SF0">
    <property type="entry name" value="GENERAL TRANSCRIPTION AND DNA REPAIR FACTOR IIH HELICASE SUBUNIT XPB"/>
    <property type="match status" value="1"/>
</dbReference>
<sequence length="133" mass="15102">MHGKIDIALIQSCLEGNGVKPFVRNYGMVIVDECHHVSAVNFERVLKYVNARYVYGLTATSIRKDGHQPIIFMQCGPVRFSADAKVQMASQTFARLLVPRFTSYRELADEKIHLCTDGAENVRRREQKQAHHG</sequence>
<dbReference type="AlphaFoldDB" id="A0AAW6GHF0"/>
<evidence type="ECO:0000313" key="6">
    <source>
        <dbReference type="EMBL" id="MDC1856535.1"/>
    </source>
</evidence>
<proteinExistence type="predicted"/>
<keyword evidence="1" id="KW-0547">Nucleotide-binding</keyword>
<dbReference type="GO" id="GO:0003677">
    <property type="term" value="F:DNA binding"/>
    <property type="evidence" value="ECO:0007669"/>
    <property type="project" value="InterPro"/>
</dbReference>
<dbReference type="PANTHER" id="PTHR11274">
    <property type="entry name" value="RAD25/XP-B DNA REPAIR HELICASE"/>
    <property type="match status" value="1"/>
</dbReference>
<gene>
    <name evidence="6" type="ORF">POZ22_17380</name>
</gene>
<dbReference type="RefSeq" id="WP_252197730.1">
    <property type="nucleotide sequence ID" value="NZ_JAQNSB010000030.1"/>
</dbReference>
<keyword evidence="2" id="KW-0378">Hydrolase</keyword>
<dbReference type="InterPro" id="IPR006935">
    <property type="entry name" value="Helicase/UvrB_N"/>
</dbReference>
<evidence type="ECO:0000256" key="2">
    <source>
        <dbReference type="ARBA" id="ARBA00022801"/>
    </source>
</evidence>